<dbReference type="AlphaFoldDB" id="A0A5B8C1T6"/>
<protein>
    <submittedName>
        <fullName evidence="2">Uncharacterized protein</fullName>
    </submittedName>
</protein>
<evidence type="ECO:0000256" key="1">
    <source>
        <dbReference type="SAM" id="MobiDB-lite"/>
    </source>
</evidence>
<dbReference type="KEGG" id="gyu:FE374_07935"/>
<organism evidence="2 3">
    <name type="scientific">Georgenia yuyongxinii</name>
    <dbReference type="NCBI Taxonomy" id="2589797"/>
    <lineage>
        <taxon>Bacteria</taxon>
        <taxon>Bacillati</taxon>
        <taxon>Actinomycetota</taxon>
        <taxon>Actinomycetes</taxon>
        <taxon>Micrococcales</taxon>
        <taxon>Bogoriellaceae</taxon>
        <taxon>Georgenia</taxon>
    </lineage>
</organism>
<dbReference type="Proteomes" id="UP000314616">
    <property type="component" value="Chromosome"/>
</dbReference>
<evidence type="ECO:0000313" key="2">
    <source>
        <dbReference type="EMBL" id="QDC24563.1"/>
    </source>
</evidence>
<sequence length="107" mass="12083">MVYVEGQAGPDARHHGLVDLRVSEMVNDPHAHVNDSRTRPWDAGLYTVAAADALRMKVRGGGRVINDRSWWLPGEPRRPWRGLRRPGRHRRDRCRSPASSATLSPRA</sequence>
<accession>A0A5B8C1T6</accession>
<feature type="region of interest" description="Disordered" evidence="1">
    <location>
        <begin position="81"/>
        <end position="107"/>
    </location>
</feature>
<evidence type="ECO:0000313" key="3">
    <source>
        <dbReference type="Proteomes" id="UP000314616"/>
    </source>
</evidence>
<name>A0A5B8C1T6_9MICO</name>
<feature type="compositionally biased region" description="Basic residues" evidence="1">
    <location>
        <begin position="81"/>
        <end position="93"/>
    </location>
</feature>
<proteinExistence type="predicted"/>
<dbReference type="OrthoDB" id="9793302at2"/>
<reference evidence="2 3" key="1">
    <citation type="submission" date="2019-05" db="EMBL/GenBank/DDBJ databases">
        <title>Georgenia *** sp. nov., and Georgenia *** sp. nov., isolated from the intestinal contents of plateau pika (Ochotona curzoniae) in the Qinghai-Tibet plateau of China.</title>
        <authorList>
            <person name="Tian Z."/>
        </authorList>
    </citation>
    <scope>NUCLEOTIDE SEQUENCE [LARGE SCALE GENOMIC DNA]</scope>
    <source>
        <strain evidence="2 3">Z443</strain>
    </source>
</reference>
<gene>
    <name evidence="2" type="ORF">FE374_07935</name>
</gene>
<dbReference type="EMBL" id="CP040915">
    <property type="protein sequence ID" value="QDC24563.1"/>
    <property type="molecule type" value="Genomic_DNA"/>
</dbReference>
<feature type="compositionally biased region" description="Polar residues" evidence="1">
    <location>
        <begin position="98"/>
        <end position="107"/>
    </location>
</feature>